<evidence type="ECO:0000313" key="1">
    <source>
        <dbReference type="EMBL" id="QQK08802.1"/>
    </source>
</evidence>
<organism evidence="1 2">
    <name type="scientific">Miniphocaeibacter halophilus</name>
    <dbReference type="NCBI Taxonomy" id="2931922"/>
    <lineage>
        <taxon>Bacteria</taxon>
        <taxon>Bacillati</taxon>
        <taxon>Bacillota</taxon>
        <taxon>Tissierellia</taxon>
        <taxon>Tissierellales</taxon>
        <taxon>Peptoniphilaceae</taxon>
        <taxon>Miniphocaeibacter</taxon>
    </lineage>
</organism>
<keyword evidence="2" id="KW-1185">Reference proteome</keyword>
<protein>
    <submittedName>
        <fullName evidence="1">DUF4177 domain-containing protein</fullName>
    </submittedName>
</protein>
<name>A0AC61MT73_9FIRM</name>
<dbReference type="Proteomes" id="UP000595814">
    <property type="component" value="Chromosome"/>
</dbReference>
<gene>
    <name evidence="1" type="ORF">JFY71_04520</name>
</gene>
<proteinExistence type="predicted"/>
<dbReference type="EMBL" id="CP066744">
    <property type="protein sequence ID" value="QQK08802.1"/>
    <property type="molecule type" value="Genomic_DNA"/>
</dbReference>
<reference evidence="1 2" key="1">
    <citation type="journal article" date="2022" name="Int. J. Syst. Evol. Microbiol.">
        <title>Miniphocaeibacter halophilus sp. nov., an ammonium-tolerant acetate-producing bacterium isolated from a biogas system.</title>
        <authorList>
            <person name="Schnurer A."/>
            <person name="Singh A."/>
            <person name="Bi S."/>
            <person name="Qiao W."/>
            <person name="Westerholm M."/>
        </authorList>
    </citation>
    <scope>NUCLEOTIDE SEQUENCE [LARGE SCALE GENOMIC DNA]</scope>
    <source>
        <strain evidence="1 2">AMB_01</strain>
    </source>
</reference>
<evidence type="ECO:0000313" key="2">
    <source>
        <dbReference type="Proteomes" id="UP000595814"/>
    </source>
</evidence>
<accession>A0AC61MT73</accession>
<sequence>MKKFEYKLMKTDAKGILGGKVNVEELEYELNQLGQQGWELMENIGMNQDYGSTRYLISVFKREI</sequence>